<evidence type="ECO:0000313" key="2">
    <source>
        <dbReference type="Proteomes" id="UP001465668"/>
    </source>
</evidence>
<dbReference type="EMBL" id="JARVKM010000003">
    <property type="protein sequence ID" value="KAK9781472.1"/>
    <property type="molecule type" value="Genomic_DNA"/>
</dbReference>
<proteinExistence type="predicted"/>
<keyword evidence="2" id="KW-1185">Reference proteome</keyword>
<evidence type="ECO:0000313" key="1">
    <source>
        <dbReference type="EMBL" id="KAK9781472.1"/>
    </source>
</evidence>
<name>A0ABR2Y560_9PEZI</name>
<dbReference type="Proteomes" id="UP001465668">
    <property type="component" value="Unassembled WGS sequence"/>
</dbReference>
<protein>
    <submittedName>
        <fullName evidence="1">Uncharacterized protein</fullName>
    </submittedName>
</protein>
<organism evidence="1 2">
    <name type="scientific">Seiridium cardinale</name>
    <dbReference type="NCBI Taxonomy" id="138064"/>
    <lineage>
        <taxon>Eukaryota</taxon>
        <taxon>Fungi</taxon>
        <taxon>Dikarya</taxon>
        <taxon>Ascomycota</taxon>
        <taxon>Pezizomycotina</taxon>
        <taxon>Sordariomycetes</taxon>
        <taxon>Xylariomycetidae</taxon>
        <taxon>Amphisphaeriales</taxon>
        <taxon>Sporocadaceae</taxon>
        <taxon>Seiridium</taxon>
    </lineage>
</organism>
<comment type="caution">
    <text evidence="1">The sequence shown here is derived from an EMBL/GenBank/DDBJ whole genome shotgun (WGS) entry which is preliminary data.</text>
</comment>
<gene>
    <name evidence="1" type="ORF">SCAR479_01343</name>
</gene>
<accession>A0ABR2Y560</accession>
<reference evidence="1 2" key="1">
    <citation type="submission" date="2024-02" db="EMBL/GenBank/DDBJ databases">
        <title>First draft genome assembly of two strains of Seiridium cardinale.</title>
        <authorList>
            <person name="Emiliani G."/>
            <person name="Scali E."/>
        </authorList>
    </citation>
    <scope>NUCLEOTIDE SEQUENCE [LARGE SCALE GENOMIC DNA]</scope>
    <source>
        <strain evidence="1 2">BM-138-000479</strain>
    </source>
</reference>
<sequence>MCRRILTHRMHHDVRKPMMMPQDIEGSRGVIYANPFQTSHHRCELSIKTHAHTWLLNLPIRGCEYHSCCVPSEEVIHCECAEEKIWEAEHLMWDSDHEEDEDFNPETCYNYTLEHRHVKIESWCLGGLCNGRTCVRAACNVGPEAKWRALEEFEFQEYWDRFYRPDLELDEYDLLFYEMEQMNTISEDLMIHAAVLHDISANRSLEGLSLVVNAAEIYLRAKEKFDKQLATVISFMVMG</sequence>